<dbReference type="AlphaFoldDB" id="A0A381VBM9"/>
<dbReference type="GO" id="GO:0005829">
    <property type="term" value="C:cytosol"/>
    <property type="evidence" value="ECO:0007669"/>
    <property type="project" value="TreeGrafter"/>
</dbReference>
<sequence>MSETIFSAQLFATCLVDAIRPAAGLATLRLLERLGVKVIVPSGQTCCGQPAFNSGCLADARAMARYTVDLLEKSPAPIVVPSGSCGDMIVHRYRELLADELAYASKVERVAARTYELSQYLSDVLKVQDVGARCRRTIAYHPSCHLLRGLGVRSAPPQLLDSIADARCVSLPGAEDCCGFGGTFAVKMGELSSAMLDRKLDAIVESGADTVVACDAGCLMHIEGGLKRRGSNVSVRHLAEVLVESE</sequence>
<name>A0A381VBM9_9ZZZZ</name>
<dbReference type="EMBL" id="UINC01008390">
    <property type="protein sequence ID" value="SVA37772.1"/>
    <property type="molecule type" value="Genomic_DNA"/>
</dbReference>
<dbReference type="Pfam" id="PF02754">
    <property type="entry name" value="CCG"/>
    <property type="match status" value="2"/>
</dbReference>
<evidence type="ECO:0000313" key="2">
    <source>
        <dbReference type="EMBL" id="SVA37772.1"/>
    </source>
</evidence>
<organism evidence="2">
    <name type="scientific">marine metagenome</name>
    <dbReference type="NCBI Taxonomy" id="408172"/>
    <lineage>
        <taxon>unclassified sequences</taxon>
        <taxon>metagenomes</taxon>
        <taxon>ecological metagenomes</taxon>
    </lineage>
</organism>
<dbReference type="PANTHER" id="PTHR30296:SF0">
    <property type="entry name" value="LACTATE UTILIZATION PROTEIN A"/>
    <property type="match status" value="1"/>
</dbReference>
<protein>
    <recommendedName>
        <fullName evidence="1">Cysteine-rich domain-containing protein</fullName>
    </recommendedName>
</protein>
<dbReference type="GO" id="GO:0016491">
    <property type="term" value="F:oxidoreductase activity"/>
    <property type="evidence" value="ECO:0007669"/>
    <property type="project" value="UniProtKB-ARBA"/>
</dbReference>
<feature type="domain" description="Cysteine-rich" evidence="1">
    <location>
        <begin position="10"/>
        <end position="89"/>
    </location>
</feature>
<dbReference type="PANTHER" id="PTHR30296">
    <property type="entry name" value="UNCHARACTERIZED PROTEIN YKGE"/>
    <property type="match status" value="1"/>
</dbReference>
<gene>
    <name evidence="2" type="ORF">METZ01_LOCUS90626</name>
</gene>
<reference evidence="2" key="1">
    <citation type="submission" date="2018-05" db="EMBL/GenBank/DDBJ databases">
        <authorList>
            <person name="Lanie J.A."/>
            <person name="Ng W.-L."/>
            <person name="Kazmierczak K.M."/>
            <person name="Andrzejewski T.M."/>
            <person name="Davidsen T.M."/>
            <person name="Wayne K.J."/>
            <person name="Tettelin H."/>
            <person name="Glass J.I."/>
            <person name="Rusch D."/>
            <person name="Podicherti R."/>
            <person name="Tsui H.-C.T."/>
            <person name="Winkler M.E."/>
        </authorList>
    </citation>
    <scope>NUCLEOTIDE SEQUENCE</scope>
</reference>
<dbReference type="InterPro" id="IPR004017">
    <property type="entry name" value="Cys_rich_dom"/>
</dbReference>
<feature type="domain" description="Cysteine-rich" evidence="1">
    <location>
        <begin position="138"/>
        <end position="222"/>
    </location>
</feature>
<evidence type="ECO:0000259" key="1">
    <source>
        <dbReference type="Pfam" id="PF02754"/>
    </source>
</evidence>
<accession>A0A381VBM9</accession>
<proteinExistence type="predicted"/>